<dbReference type="RefSeq" id="WP_270027380.1">
    <property type="nucleotide sequence ID" value="NZ_JAPDDP010000045.1"/>
</dbReference>
<feature type="transmembrane region" description="Helical" evidence="5">
    <location>
        <begin position="75"/>
        <end position="96"/>
    </location>
</feature>
<evidence type="ECO:0000313" key="8">
    <source>
        <dbReference type="Proteomes" id="UP001147653"/>
    </source>
</evidence>
<feature type="transmembrane region" description="Helical" evidence="5">
    <location>
        <begin position="233"/>
        <end position="263"/>
    </location>
</feature>
<organism evidence="7 8">
    <name type="scientific">Solirubrobacter phytolaccae</name>
    <dbReference type="NCBI Taxonomy" id="1404360"/>
    <lineage>
        <taxon>Bacteria</taxon>
        <taxon>Bacillati</taxon>
        <taxon>Actinomycetota</taxon>
        <taxon>Thermoleophilia</taxon>
        <taxon>Solirubrobacterales</taxon>
        <taxon>Solirubrobacteraceae</taxon>
        <taxon>Solirubrobacter</taxon>
    </lineage>
</organism>
<feature type="transmembrane region" description="Helical" evidence="5">
    <location>
        <begin position="430"/>
        <end position="448"/>
    </location>
</feature>
<feature type="transmembrane region" description="Helical" evidence="5">
    <location>
        <begin position="398"/>
        <end position="418"/>
    </location>
</feature>
<evidence type="ECO:0000256" key="1">
    <source>
        <dbReference type="ARBA" id="ARBA00004141"/>
    </source>
</evidence>
<feature type="transmembrane region" description="Helical" evidence="5">
    <location>
        <begin position="7"/>
        <end position="30"/>
    </location>
</feature>
<dbReference type="GO" id="GO:0016020">
    <property type="term" value="C:membrane"/>
    <property type="evidence" value="ECO:0007669"/>
    <property type="project" value="UniProtKB-SubCell"/>
</dbReference>
<evidence type="ECO:0000256" key="3">
    <source>
        <dbReference type="ARBA" id="ARBA00022989"/>
    </source>
</evidence>
<evidence type="ECO:0000256" key="5">
    <source>
        <dbReference type="SAM" id="Phobius"/>
    </source>
</evidence>
<keyword evidence="3 5" id="KW-1133">Transmembrane helix</keyword>
<keyword evidence="8" id="KW-1185">Reference proteome</keyword>
<sequence>MTVGSRVLLLGGIAAACMAAVVQVMVMAQLGGPAGFGLPIAIVVVIVVVRQPLLGLQLALLAVPLEYFSFRVGGLVGFSATELLLLLTAGATLLEWAVLGRVPPVPPALRALALICLVIALGLTVARDTEAVTKVLLMWSTFTVVGVQLANAPFSVVQRTMVCMALAGGLVSLLAIATSGTQTLVAGGAAVTGRAQGSFPQPNTMGFFLLMTLPIAMVLATRGSVWFRATMAVVATLSVVALVLSLSRTSLLGAGLAFLVLLLSPPFRRLAFVALAVLLVSAFANARALSQSHQVEVVTSRLGTLGQGGSAVRNDPRFEIYSAVPGVFADHPLLGVGAHNFPLVSREVGLNEGGEPYDHAHNVVLTFAVELGTAGLVALLWLLVAVGRMVVQAARTRGDPVTGALGLALTASMVGSVMTSLGDYPPRNNVIAATFIAQVAMLAALARAQAAARSA</sequence>
<dbReference type="PROSITE" id="PS51257">
    <property type="entry name" value="PROKAR_LIPOPROTEIN"/>
    <property type="match status" value="1"/>
</dbReference>
<protein>
    <submittedName>
        <fullName evidence="7">O-antigen ligase family protein</fullName>
    </submittedName>
</protein>
<dbReference type="Pfam" id="PF04932">
    <property type="entry name" value="Wzy_C"/>
    <property type="match status" value="1"/>
</dbReference>
<dbReference type="Proteomes" id="UP001147653">
    <property type="component" value="Unassembled WGS sequence"/>
</dbReference>
<dbReference type="PANTHER" id="PTHR37422:SF13">
    <property type="entry name" value="LIPOPOLYSACCHARIDE BIOSYNTHESIS PROTEIN PA4999-RELATED"/>
    <property type="match status" value="1"/>
</dbReference>
<dbReference type="AlphaFoldDB" id="A0A9X3NF70"/>
<feature type="transmembrane region" description="Helical" evidence="5">
    <location>
        <begin position="108"/>
        <end position="126"/>
    </location>
</feature>
<accession>A0A9X3NF70</accession>
<comment type="subcellular location">
    <subcellularLocation>
        <location evidence="1">Membrane</location>
        <topology evidence="1">Multi-pass membrane protein</topology>
    </subcellularLocation>
</comment>
<feature type="transmembrane region" description="Helical" evidence="5">
    <location>
        <begin position="36"/>
        <end position="63"/>
    </location>
</feature>
<feature type="transmembrane region" description="Helical" evidence="5">
    <location>
        <begin position="363"/>
        <end position="386"/>
    </location>
</feature>
<dbReference type="InterPro" id="IPR051533">
    <property type="entry name" value="WaaL-like"/>
</dbReference>
<feature type="transmembrane region" description="Helical" evidence="5">
    <location>
        <begin position="270"/>
        <end position="289"/>
    </location>
</feature>
<dbReference type="InterPro" id="IPR007016">
    <property type="entry name" value="O-antigen_ligase-rel_domated"/>
</dbReference>
<feature type="transmembrane region" description="Helical" evidence="5">
    <location>
        <begin position="205"/>
        <end position="227"/>
    </location>
</feature>
<comment type="caution">
    <text evidence="7">The sequence shown here is derived from an EMBL/GenBank/DDBJ whole genome shotgun (WGS) entry which is preliminary data.</text>
</comment>
<feature type="domain" description="O-antigen ligase-related" evidence="6">
    <location>
        <begin position="235"/>
        <end position="380"/>
    </location>
</feature>
<dbReference type="EMBL" id="JAPDDP010000045">
    <property type="protein sequence ID" value="MDA0182996.1"/>
    <property type="molecule type" value="Genomic_DNA"/>
</dbReference>
<evidence type="ECO:0000313" key="7">
    <source>
        <dbReference type="EMBL" id="MDA0182996.1"/>
    </source>
</evidence>
<name>A0A9X3NF70_9ACTN</name>
<keyword evidence="4 5" id="KW-0472">Membrane</keyword>
<evidence type="ECO:0000256" key="4">
    <source>
        <dbReference type="ARBA" id="ARBA00023136"/>
    </source>
</evidence>
<dbReference type="PANTHER" id="PTHR37422">
    <property type="entry name" value="TEICHURONIC ACID BIOSYNTHESIS PROTEIN TUAE"/>
    <property type="match status" value="1"/>
</dbReference>
<gene>
    <name evidence="7" type="ORF">OJ997_21985</name>
</gene>
<dbReference type="GO" id="GO:0016874">
    <property type="term" value="F:ligase activity"/>
    <property type="evidence" value="ECO:0007669"/>
    <property type="project" value="UniProtKB-KW"/>
</dbReference>
<feature type="transmembrane region" description="Helical" evidence="5">
    <location>
        <begin position="166"/>
        <end position="193"/>
    </location>
</feature>
<reference evidence="7" key="1">
    <citation type="submission" date="2022-10" db="EMBL/GenBank/DDBJ databases">
        <title>The WGS of Solirubrobacter phytolaccae KCTC 29190.</title>
        <authorList>
            <person name="Jiang Z."/>
        </authorList>
    </citation>
    <scope>NUCLEOTIDE SEQUENCE</scope>
    <source>
        <strain evidence="7">KCTC 29190</strain>
    </source>
</reference>
<keyword evidence="2 5" id="KW-0812">Transmembrane</keyword>
<evidence type="ECO:0000259" key="6">
    <source>
        <dbReference type="Pfam" id="PF04932"/>
    </source>
</evidence>
<keyword evidence="7" id="KW-0436">Ligase</keyword>
<proteinExistence type="predicted"/>
<evidence type="ECO:0000256" key="2">
    <source>
        <dbReference type="ARBA" id="ARBA00022692"/>
    </source>
</evidence>